<organism evidence="1">
    <name type="scientific">viral metagenome</name>
    <dbReference type="NCBI Taxonomy" id="1070528"/>
    <lineage>
        <taxon>unclassified sequences</taxon>
        <taxon>metagenomes</taxon>
        <taxon>organismal metagenomes</taxon>
    </lineage>
</organism>
<protein>
    <submittedName>
        <fullName evidence="1">Uncharacterized protein</fullName>
    </submittedName>
</protein>
<dbReference type="AlphaFoldDB" id="A0A6M3M4I6"/>
<proteinExistence type="predicted"/>
<evidence type="ECO:0000313" key="1">
    <source>
        <dbReference type="EMBL" id="QJA99921.1"/>
    </source>
</evidence>
<reference evidence="1" key="1">
    <citation type="submission" date="2020-03" db="EMBL/GenBank/DDBJ databases">
        <title>The deep terrestrial virosphere.</title>
        <authorList>
            <person name="Holmfeldt K."/>
            <person name="Nilsson E."/>
            <person name="Simone D."/>
            <person name="Lopez-Fernandez M."/>
            <person name="Wu X."/>
            <person name="de Brujin I."/>
            <person name="Lundin D."/>
            <person name="Andersson A."/>
            <person name="Bertilsson S."/>
            <person name="Dopson M."/>
        </authorList>
    </citation>
    <scope>NUCLEOTIDE SEQUENCE</scope>
    <source>
        <strain evidence="1">MM171A00774</strain>
    </source>
</reference>
<sequence>MGELEYSGLMDANLEFTNEAGEIIFTMKRKDNYNSLYYLFEKHEDKMSSEDKQKFEIAWEIITMAAALMKIHLYDSNELVDGIRGMAKSILESEEGEHAMEEADKMGERVLVRDIDIKIFDHGTGRIDNLTVGISVPPGGQASHERLLADS</sequence>
<dbReference type="EMBL" id="MT143674">
    <property type="protein sequence ID" value="QJA99921.1"/>
    <property type="molecule type" value="Genomic_DNA"/>
</dbReference>
<accession>A0A6M3M4I6</accession>
<name>A0A6M3M4I6_9ZZZZ</name>
<gene>
    <name evidence="1" type="ORF">MM171A00774_0007</name>
</gene>